<keyword evidence="1" id="KW-1133">Transmembrane helix</keyword>
<dbReference type="Pfam" id="PF06022">
    <property type="entry name" value="Cir_Bir_Yir"/>
    <property type="match status" value="1"/>
</dbReference>
<keyword evidence="1" id="KW-0472">Membrane</keyword>
<dbReference type="InterPro" id="IPR006477">
    <property type="entry name" value="Yir_bir_cir"/>
</dbReference>
<dbReference type="InParanoid" id="Q7R8B9"/>
<accession>Q7R8B9</accession>
<keyword evidence="3" id="KW-1185">Reference proteome</keyword>
<evidence type="ECO:0000313" key="2">
    <source>
        <dbReference type="EMBL" id="EAA19704.1"/>
    </source>
</evidence>
<protein>
    <submittedName>
        <fullName evidence="2">Bir1 protein</fullName>
    </submittedName>
</protein>
<gene>
    <name evidence="2" type="ORF">PY07304</name>
</gene>
<dbReference type="NCBIfam" id="TIGR01590">
    <property type="entry name" value="yir-bir-cir_Pla"/>
    <property type="match status" value="1"/>
</dbReference>
<evidence type="ECO:0000313" key="3">
    <source>
        <dbReference type="Proteomes" id="UP000008553"/>
    </source>
</evidence>
<dbReference type="Proteomes" id="UP000008553">
    <property type="component" value="Unassembled WGS sequence"/>
</dbReference>
<dbReference type="AlphaFoldDB" id="Q7R8B9"/>
<feature type="transmembrane region" description="Helical" evidence="1">
    <location>
        <begin position="277"/>
        <end position="295"/>
    </location>
</feature>
<dbReference type="PaxDb" id="73239-Q7R8B9"/>
<name>Q7R8B9_PLAYO</name>
<sequence length="340" mass="39530">MADVLCRDFETIWKFFSDELNNSKEYYFNSGMLKNYCPSNNCDTNIKKINAGCLWLFNAFFGRSGTSNYGDRYKDVVLCIMIWLSYKLSLNPSDNITTLKDFYSNNIENNEEYDKHKPNDENYTNYKKMIDEMKDYMDINISHMSKFYELLKLLCNMNTANTKKDNDSVFLQYANQFVNKYEELFNDDNNNDNNSYNKVLGVFSKYYNNFGSNTLFSNTPKNLPPLPTEKTGKKGEAVDSKATEITVSSSGTDKSNHVKENPSSNITLPGSSLVNKLIPVLSILFAIAIFWGIAYKVNNKEFKSYFNYIYANVNKQIIRFLTFYISIRYLDFEKELKNNI</sequence>
<proteinExistence type="predicted"/>
<organism evidence="2 3">
    <name type="scientific">Plasmodium yoelii yoelii</name>
    <dbReference type="NCBI Taxonomy" id="73239"/>
    <lineage>
        <taxon>Eukaryota</taxon>
        <taxon>Sar</taxon>
        <taxon>Alveolata</taxon>
        <taxon>Apicomplexa</taxon>
        <taxon>Aconoidasida</taxon>
        <taxon>Haemosporida</taxon>
        <taxon>Plasmodiidae</taxon>
        <taxon>Plasmodium</taxon>
        <taxon>Plasmodium (Vinckeia)</taxon>
    </lineage>
</organism>
<comment type="caution">
    <text evidence="2">The sequence shown here is derived from an EMBL/GenBank/DDBJ whole genome shotgun (WGS) entry which is preliminary data.</text>
</comment>
<keyword evidence="1" id="KW-0812">Transmembrane</keyword>
<reference evidence="2 3" key="1">
    <citation type="journal article" date="2002" name="Nature">
        <title>Genome sequence and comparative analysis of the model rodent malaria parasite Plasmodium yoelii yoelii.</title>
        <authorList>
            <person name="Carlton J.M."/>
            <person name="Angiuoli S.V."/>
            <person name="Suh B.B."/>
            <person name="Kooij T.W."/>
            <person name="Pertea M."/>
            <person name="Silva J.C."/>
            <person name="Ermolaeva M.D."/>
            <person name="Allen J.E."/>
            <person name="Selengut J.D."/>
            <person name="Koo H.L."/>
            <person name="Peterson J.D."/>
            <person name="Pop M."/>
            <person name="Kosack D.S."/>
            <person name="Shumway M.F."/>
            <person name="Bidwell S.L."/>
            <person name="Shallom S.J."/>
            <person name="van Aken S.E."/>
            <person name="Riedmuller S.B."/>
            <person name="Feldblyum T.V."/>
            <person name="Cho J.K."/>
            <person name="Quackenbush J."/>
            <person name="Sedegah M."/>
            <person name="Shoaibi A."/>
            <person name="Cummings L.M."/>
            <person name="Florens L."/>
            <person name="Yates J.R."/>
            <person name="Raine J.D."/>
            <person name="Sinden R.E."/>
            <person name="Harris M.A."/>
            <person name="Cunningham D.A."/>
            <person name="Preiser P.R."/>
            <person name="Bergman L.W."/>
            <person name="Vaidya A.B."/>
            <person name="van Lin L.H."/>
            <person name="Janse C.J."/>
            <person name="Waters A.P."/>
            <person name="Smith H.O."/>
            <person name="White O.R."/>
            <person name="Salzberg S.L."/>
            <person name="Venter J.C."/>
            <person name="Fraser C.M."/>
            <person name="Hoffman S.L."/>
            <person name="Gardner M.J."/>
            <person name="Carucci D.J."/>
        </authorList>
    </citation>
    <scope>NUCLEOTIDE SEQUENCE [LARGE SCALE GENOMIC DNA]</scope>
    <source>
        <strain evidence="2 3">17XNL</strain>
    </source>
</reference>
<dbReference type="EMBL" id="AABL01002643">
    <property type="protein sequence ID" value="EAA19704.1"/>
    <property type="molecule type" value="Genomic_DNA"/>
</dbReference>
<evidence type="ECO:0000256" key="1">
    <source>
        <dbReference type="SAM" id="Phobius"/>
    </source>
</evidence>